<reference evidence="14" key="2">
    <citation type="submission" date="2022-06" db="EMBL/GenBank/DDBJ databases">
        <title>Draft genome sequence of Burkholderia glumae strain GR20004 isolated from rice panicle showing bacterial panicle blight.</title>
        <authorList>
            <person name="Choi S.Y."/>
            <person name="Lee Y.H."/>
        </authorList>
    </citation>
    <scope>NUCLEOTIDE SEQUENCE</scope>
    <source>
        <strain evidence="14">GR20004</strain>
    </source>
</reference>
<dbReference type="Proteomes" id="UP000594892">
    <property type="component" value="Chromosome 1"/>
</dbReference>
<dbReference type="GO" id="GO:0033499">
    <property type="term" value="P:galactose catabolic process via UDP-galactose, Leloir pathway"/>
    <property type="evidence" value="ECO:0007669"/>
    <property type="project" value="TreeGrafter"/>
</dbReference>
<accession>A0AAQ0BRS8</accession>
<evidence type="ECO:0000313" key="13">
    <source>
        <dbReference type="EMBL" id="QPQ90655.1"/>
    </source>
</evidence>
<feature type="binding site" evidence="10">
    <location>
        <position position="256"/>
    </location>
    <ligand>
        <name>beta-D-galactose</name>
        <dbReference type="ChEBI" id="CHEBI:27667"/>
    </ligand>
</feature>
<dbReference type="PANTHER" id="PTHR10091:SF0">
    <property type="entry name" value="GALACTOSE MUTAROTASE"/>
    <property type="match status" value="1"/>
</dbReference>
<dbReference type="EMBL" id="CP099583">
    <property type="protein sequence ID" value="USS43311.1"/>
    <property type="molecule type" value="Genomic_DNA"/>
</dbReference>
<dbReference type="InterPro" id="IPR047215">
    <property type="entry name" value="Galactose_mutarotase-like"/>
</dbReference>
<keyword evidence="6 8" id="KW-0413">Isomerase</keyword>
<dbReference type="NCBIfam" id="NF008277">
    <property type="entry name" value="PRK11055.1"/>
    <property type="match status" value="1"/>
</dbReference>
<dbReference type="GO" id="GO:0005737">
    <property type="term" value="C:cytoplasm"/>
    <property type="evidence" value="ECO:0007669"/>
    <property type="project" value="TreeGrafter"/>
</dbReference>
<dbReference type="PIRSF" id="PIRSF005096">
    <property type="entry name" value="GALM"/>
    <property type="match status" value="1"/>
</dbReference>
<evidence type="ECO:0000313" key="15">
    <source>
        <dbReference type="Proteomes" id="UP000594892"/>
    </source>
</evidence>
<dbReference type="RefSeq" id="WP_012733295.1">
    <property type="nucleotide sequence ID" value="NZ_CP021075.1"/>
</dbReference>
<dbReference type="Proteomes" id="UP001056386">
    <property type="component" value="Chromosome 2"/>
</dbReference>
<feature type="active site" description="Proton donor" evidence="9">
    <location>
        <position position="185"/>
    </location>
</feature>
<evidence type="ECO:0000256" key="12">
    <source>
        <dbReference type="SAM" id="MobiDB-lite"/>
    </source>
</evidence>
<dbReference type="GeneID" id="45695417"/>
<reference evidence="13 15" key="1">
    <citation type="submission" date="2020-12" db="EMBL/GenBank/DDBJ databases">
        <title>FDA dAtabase for Regulatory Grade micrObial Sequences (FDA-ARGOS): Supporting development and validation of Infectious Disease Dx tests.</title>
        <authorList>
            <person name="Minogue T."/>
            <person name="Wolcott M."/>
            <person name="Wasieloski L."/>
            <person name="Aguilar W."/>
            <person name="Moore D."/>
            <person name="Jaissle J."/>
            <person name="Tallon L."/>
            <person name="Sadzewicz L."/>
            <person name="Zhao X."/>
            <person name="Boylan J."/>
            <person name="Ott S."/>
            <person name="Bowen H."/>
            <person name="Vavikolanu K."/>
            <person name="Mehta A."/>
            <person name="Aluvathingal J."/>
            <person name="Nadendla S."/>
            <person name="Yan Y."/>
            <person name="Sichtig H."/>
        </authorList>
    </citation>
    <scope>NUCLEOTIDE SEQUENCE [LARGE SCALE GENOMIC DNA]</scope>
    <source>
        <strain evidence="13 15">FDAARGOS_949</strain>
    </source>
</reference>
<sequence>MSTENPNAAQRVTASDSSSLSDGRTVQTFVLRNAKGASVRISELGGTLLSWIAPDRHGNPGEILLGHDTLDDYLSSRAYLGALVGRWANRIESARFRLDGVDYQLPPNEGDNLLHGGQAGFHQRLWHARPAGDSLLMRLDSPDGEGGFPGQLQVEVRYRLSDDGTLEIDYLAQADRLTPVNLTNHAYFNLTGQPDRDVRDHRLTIHADSYFAVDGALIPQQREPVERSPFDFRRAAPIGPGLDVEHAQIRLAGGFDHCYVLHAAGPSAGTPAVREVARLEEPESGRVLTVSTDQPGLQFYSGNFLEGVAARGGKAYRRHAGLCLETGGFPNQINMADRDAVLVMPGRPYRQLTRYQVSAG</sequence>
<evidence type="ECO:0000256" key="11">
    <source>
        <dbReference type="PIRSR" id="PIRSR005096-3"/>
    </source>
</evidence>
<dbReference type="InterPro" id="IPR015443">
    <property type="entry name" value="Aldose_1-epimerase"/>
</dbReference>
<dbReference type="SUPFAM" id="SSF74650">
    <property type="entry name" value="Galactose mutarotase-like"/>
    <property type="match status" value="1"/>
</dbReference>
<name>A0AAQ0BRS8_BURGL</name>
<feature type="region of interest" description="Disordered" evidence="12">
    <location>
        <begin position="1"/>
        <end position="20"/>
    </location>
</feature>
<comment type="similarity">
    <text evidence="3 8">Belongs to the aldose epimerase family.</text>
</comment>
<dbReference type="GO" id="GO:0004034">
    <property type="term" value="F:aldose 1-epimerase activity"/>
    <property type="evidence" value="ECO:0007669"/>
    <property type="project" value="UniProtKB-EC"/>
</dbReference>
<comment type="catalytic activity">
    <reaction evidence="1 8">
        <text>alpha-D-glucose = beta-D-glucose</text>
        <dbReference type="Rhea" id="RHEA:10264"/>
        <dbReference type="ChEBI" id="CHEBI:15903"/>
        <dbReference type="ChEBI" id="CHEBI:17925"/>
        <dbReference type="EC" id="5.1.3.3"/>
    </reaction>
</comment>
<dbReference type="CDD" id="cd09019">
    <property type="entry name" value="galactose_mutarotase_like"/>
    <property type="match status" value="1"/>
</dbReference>
<evidence type="ECO:0000256" key="3">
    <source>
        <dbReference type="ARBA" id="ARBA00006206"/>
    </source>
</evidence>
<evidence type="ECO:0000256" key="8">
    <source>
        <dbReference type="PIRNR" id="PIRNR005096"/>
    </source>
</evidence>
<dbReference type="PROSITE" id="PS00545">
    <property type="entry name" value="ALDOSE_1_EPIMERASE"/>
    <property type="match status" value="1"/>
</dbReference>
<dbReference type="GO" id="GO:0030246">
    <property type="term" value="F:carbohydrate binding"/>
    <property type="evidence" value="ECO:0007669"/>
    <property type="project" value="InterPro"/>
</dbReference>
<dbReference type="InterPro" id="IPR018052">
    <property type="entry name" value="Ald1_epimerase_CS"/>
</dbReference>
<evidence type="ECO:0000256" key="1">
    <source>
        <dbReference type="ARBA" id="ARBA00001614"/>
    </source>
</evidence>
<dbReference type="Pfam" id="PF01263">
    <property type="entry name" value="Aldose_epim"/>
    <property type="match status" value="1"/>
</dbReference>
<keyword evidence="7 8" id="KW-0119">Carbohydrate metabolism</keyword>
<evidence type="ECO:0000313" key="16">
    <source>
        <dbReference type="Proteomes" id="UP001056386"/>
    </source>
</evidence>
<dbReference type="EMBL" id="CP065600">
    <property type="protein sequence ID" value="QPQ90655.1"/>
    <property type="molecule type" value="Genomic_DNA"/>
</dbReference>
<feature type="active site" description="Proton acceptor" evidence="9">
    <location>
        <position position="325"/>
    </location>
</feature>
<evidence type="ECO:0000256" key="9">
    <source>
        <dbReference type="PIRSR" id="PIRSR005096-1"/>
    </source>
</evidence>
<evidence type="ECO:0000256" key="2">
    <source>
        <dbReference type="ARBA" id="ARBA00005028"/>
    </source>
</evidence>
<dbReference type="InterPro" id="IPR011013">
    <property type="entry name" value="Gal_mutarotase_sf_dom"/>
</dbReference>
<dbReference type="AlphaFoldDB" id="A0AAQ0BRS8"/>
<organism evidence="13 15">
    <name type="scientific">Burkholderia glumae</name>
    <name type="common">Pseudomonas glumae</name>
    <dbReference type="NCBI Taxonomy" id="337"/>
    <lineage>
        <taxon>Bacteria</taxon>
        <taxon>Pseudomonadati</taxon>
        <taxon>Pseudomonadota</taxon>
        <taxon>Betaproteobacteria</taxon>
        <taxon>Burkholderiales</taxon>
        <taxon>Burkholderiaceae</taxon>
        <taxon>Burkholderia</taxon>
    </lineage>
</organism>
<feature type="binding site" evidence="11">
    <location>
        <begin position="185"/>
        <end position="187"/>
    </location>
    <ligand>
        <name>beta-D-galactose</name>
        <dbReference type="ChEBI" id="CHEBI:27667"/>
    </ligand>
</feature>
<keyword evidence="16" id="KW-1185">Reference proteome</keyword>
<evidence type="ECO:0000256" key="4">
    <source>
        <dbReference type="ARBA" id="ARBA00013185"/>
    </source>
</evidence>
<dbReference type="PANTHER" id="PTHR10091">
    <property type="entry name" value="ALDOSE-1-EPIMERASE"/>
    <property type="match status" value="1"/>
</dbReference>
<evidence type="ECO:0000256" key="10">
    <source>
        <dbReference type="PIRSR" id="PIRSR005096-2"/>
    </source>
</evidence>
<gene>
    <name evidence="13" type="ORF">I6H06_02565</name>
    <name evidence="14" type="ORF">NFI99_02210</name>
</gene>
<evidence type="ECO:0000256" key="6">
    <source>
        <dbReference type="ARBA" id="ARBA00023235"/>
    </source>
</evidence>
<evidence type="ECO:0000313" key="14">
    <source>
        <dbReference type="EMBL" id="USS43311.1"/>
    </source>
</evidence>
<dbReference type="EC" id="5.1.3.3" evidence="4 8"/>
<dbReference type="GO" id="GO:0006006">
    <property type="term" value="P:glucose metabolic process"/>
    <property type="evidence" value="ECO:0007669"/>
    <property type="project" value="TreeGrafter"/>
</dbReference>
<evidence type="ECO:0000256" key="5">
    <source>
        <dbReference type="ARBA" id="ARBA00014165"/>
    </source>
</evidence>
<feature type="binding site" evidence="11">
    <location>
        <begin position="89"/>
        <end position="90"/>
    </location>
    <ligand>
        <name>beta-D-galactose</name>
        <dbReference type="ChEBI" id="CHEBI:27667"/>
    </ligand>
</feature>
<dbReference type="Gene3D" id="2.70.98.10">
    <property type="match status" value="1"/>
</dbReference>
<proteinExistence type="inferred from homology"/>
<protein>
    <recommendedName>
        <fullName evidence="5 8">Aldose 1-epimerase</fullName>
        <ecNumber evidence="4 8">5.1.3.3</ecNumber>
    </recommendedName>
</protein>
<dbReference type="InterPro" id="IPR014718">
    <property type="entry name" value="GH-type_carb-bd"/>
</dbReference>
<dbReference type="InterPro" id="IPR008183">
    <property type="entry name" value="Aldose_1/G6P_1-epimerase"/>
</dbReference>
<comment type="pathway">
    <text evidence="2 8">Carbohydrate metabolism; hexose metabolism.</text>
</comment>
<evidence type="ECO:0000256" key="7">
    <source>
        <dbReference type="ARBA" id="ARBA00023277"/>
    </source>
</evidence>